<reference evidence="1" key="1">
    <citation type="submission" date="2020-02" db="EMBL/GenBank/DDBJ databases">
        <authorList>
            <person name="Palmer J.M."/>
        </authorList>
    </citation>
    <scope>NUCLEOTIDE SEQUENCE</scope>
    <source>
        <strain evidence="1">EPUS1.4</strain>
        <tissue evidence="1">Thallus</tissue>
    </source>
</reference>
<proteinExistence type="predicted"/>
<evidence type="ECO:0000313" key="2">
    <source>
        <dbReference type="Proteomes" id="UP000606974"/>
    </source>
</evidence>
<sequence>MAGLLHNWDKQNSRRRWIIVAAAFTLALLLFTATSYYSPPPQALHNPPQAADHAHPFTNSSQAVSVPELTKPEGVPIVGYVFFGRKSRVEILRCYIERNLVDNGGWLDEVHWVRNTDNPDDLVYLEEILKSSPRYKMIDLSSEGVGSVGFNNAWGHMERGKLYVKIDDDVVWMADDTIPRIVSMKVAHPEYFIVSANMINSPLIGWIHYHMGAVHPYFPEYKGVFDSPSPHNNGLISPPTRKSWKYTDYPEWEGPDDWYFDLDQDPPYEGHRWLRLKNDTDLHRTPITKIEYATWGTGLNSWAIVAQEHYSFLENLLDDHLDLYKFKRVWLTDYERLSINLITLWADEVLDNLPMDDGDEEWLTKLLPKRIGKSVAVESEALGAHFSFSFQEPRLSASDVLPRYKDYAEENVCHY</sequence>
<protein>
    <submittedName>
        <fullName evidence="1">Uncharacterized protein</fullName>
    </submittedName>
</protein>
<dbReference type="AlphaFoldDB" id="A0A8H7E6Z1"/>
<organism evidence="1 2">
    <name type="scientific">Endocarpon pusillum</name>
    <dbReference type="NCBI Taxonomy" id="364733"/>
    <lineage>
        <taxon>Eukaryota</taxon>
        <taxon>Fungi</taxon>
        <taxon>Dikarya</taxon>
        <taxon>Ascomycota</taxon>
        <taxon>Pezizomycotina</taxon>
        <taxon>Eurotiomycetes</taxon>
        <taxon>Chaetothyriomycetidae</taxon>
        <taxon>Verrucariales</taxon>
        <taxon>Verrucariaceae</taxon>
        <taxon>Endocarpon</taxon>
    </lineage>
</organism>
<name>A0A8H7E6Z1_9EURO</name>
<gene>
    <name evidence="1" type="ORF">GJ744_006369</name>
</gene>
<accession>A0A8H7E6Z1</accession>
<dbReference type="EMBL" id="JAACFV010000029">
    <property type="protein sequence ID" value="KAF7510523.1"/>
    <property type="molecule type" value="Genomic_DNA"/>
</dbReference>
<keyword evidence="2" id="KW-1185">Reference proteome</keyword>
<evidence type="ECO:0000313" key="1">
    <source>
        <dbReference type="EMBL" id="KAF7510523.1"/>
    </source>
</evidence>
<dbReference type="Proteomes" id="UP000606974">
    <property type="component" value="Unassembled WGS sequence"/>
</dbReference>
<dbReference type="OrthoDB" id="5593235at2759"/>
<comment type="caution">
    <text evidence="1">The sequence shown here is derived from an EMBL/GenBank/DDBJ whole genome shotgun (WGS) entry which is preliminary data.</text>
</comment>